<dbReference type="AlphaFoldDB" id="A0A554NCH5"/>
<feature type="transmembrane region" description="Helical" evidence="2">
    <location>
        <begin position="46"/>
        <end position="67"/>
    </location>
</feature>
<accession>A0A554NCH5</accession>
<keyword evidence="2" id="KW-1133">Transmembrane helix</keyword>
<comment type="caution">
    <text evidence="4">The sequence shown here is derived from an EMBL/GenBank/DDBJ whole genome shotgun (WGS) entry which is preliminary data.</text>
</comment>
<evidence type="ECO:0000256" key="2">
    <source>
        <dbReference type="SAM" id="Phobius"/>
    </source>
</evidence>
<keyword evidence="2" id="KW-0472">Membrane</keyword>
<gene>
    <name evidence="4" type="ORF">DP107_04230</name>
</gene>
<dbReference type="Pfam" id="PF26256">
    <property type="entry name" value="DUF8060"/>
    <property type="match status" value="1"/>
</dbReference>
<feature type="region of interest" description="Disordered" evidence="1">
    <location>
        <begin position="1"/>
        <end position="39"/>
    </location>
</feature>
<feature type="domain" description="DUF8060" evidence="3">
    <location>
        <begin position="19"/>
        <end position="111"/>
    </location>
</feature>
<proteinExistence type="predicted"/>
<dbReference type="InterPro" id="IPR058373">
    <property type="entry name" value="DUF8060"/>
</dbReference>
<dbReference type="EMBL" id="QMDX01000002">
    <property type="protein sequence ID" value="TSD15068.1"/>
    <property type="molecule type" value="Genomic_DNA"/>
</dbReference>
<keyword evidence="2" id="KW-0812">Transmembrane</keyword>
<protein>
    <recommendedName>
        <fullName evidence="3">DUF8060 domain-containing protein</fullName>
    </recommendedName>
</protein>
<organism evidence="4 5">
    <name type="scientific">Haloglomus irregulare</name>
    <dbReference type="NCBI Taxonomy" id="2234134"/>
    <lineage>
        <taxon>Archaea</taxon>
        <taxon>Methanobacteriati</taxon>
        <taxon>Methanobacteriota</taxon>
        <taxon>Stenosarchaea group</taxon>
        <taxon>Halobacteria</taxon>
        <taxon>Halobacteriales</taxon>
        <taxon>Natronomonadaceae</taxon>
        <taxon>Haloglomus</taxon>
    </lineage>
</organism>
<feature type="transmembrane region" description="Helical" evidence="2">
    <location>
        <begin position="88"/>
        <end position="106"/>
    </location>
</feature>
<name>A0A554NCH5_9EURY</name>
<evidence type="ECO:0000256" key="1">
    <source>
        <dbReference type="SAM" id="MobiDB-lite"/>
    </source>
</evidence>
<evidence type="ECO:0000259" key="3">
    <source>
        <dbReference type="Pfam" id="PF26256"/>
    </source>
</evidence>
<dbReference type="InParanoid" id="A0A554NCH5"/>
<reference evidence="4 5" key="1">
    <citation type="submission" date="2018-06" db="EMBL/GenBank/DDBJ databases">
        <title>Natronomonas sp. F16-60 a new haloarchaeon isolated from a solar saltern of Isla Cristina, Huelva, Spain.</title>
        <authorList>
            <person name="Duran-Viseras A."/>
            <person name="Sanchez-Porro C."/>
            <person name="Ventosa A."/>
        </authorList>
    </citation>
    <scope>NUCLEOTIDE SEQUENCE [LARGE SCALE GENOMIC DNA]</scope>
    <source>
        <strain evidence="4 5">F16-60</strain>
    </source>
</reference>
<evidence type="ECO:0000313" key="4">
    <source>
        <dbReference type="EMBL" id="TSD15068.1"/>
    </source>
</evidence>
<keyword evidence="5" id="KW-1185">Reference proteome</keyword>
<sequence>MVGMTDDVPADGGAGERGDHRTSGPSARSSEAADDTFPDPETTARYLQWGALAAFSLLGVIAAVGLYTSAGRVIDLWVTARYQPVVRTVFNAALLLASTAGVSAVLRELDDD</sequence>
<evidence type="ECO:0000313" key="5">
    <source>
        <dbReference type="Proteomes" id="UP000319894"/>
    </source>
</evidence>
<dbReference type="Proteomes" id="UP000319894">
    <property type="component" value="Unassembled WGS sequence"/>
</dbReference>